<keyword evidence="7" id="KW-1185">Reference proteome</keyword>
<dbReference type="Pfam" id="PF00089">
    <property type="entry name" value="Trypsin"/>
    <property type="match status" value="1"/>
</dbReference>
<dbReference type="OrthoDB" id="6380398at2759"/>
<dbReference type="GO" id="GO:0004252">
    <property type="term" value="F:serine-type endopeptidase activity"/>
    <property type="evidence" value="ECO:0007669"/>
    <property type="project" value="InterPro"/>
</dbReference>
<name>A0A137NZW5_CONC2</name>
<proteinExistence type="predicted"/>
<dbReference type="GO" id="GO:0006508">
    <property type="term" value="P:proteolysis"/>
    <property type="evidence" value="ECO:0007669"/>
    <property type="project" value="UniProtKB-KW"/>
</dbReference>
<dbReference type="InterPro" id="IPR050127">
    <property type="entry name" value="Serine_Proteases_S1"/>
</dbReference>
<gene>
    <name evidence="6" type="ORF">CONCODRAFT_79777</name>
</gene>
<reference evidence="6 7" key="1">
    <citation type="journal article" date="2015" name="Genome Biol. Evol.">
        <title>Phylogenomic analyses indicate that early fungi evolved digesting cell walls of algal ancestors of land plants.</title>
        <authorList>
            <person name="Chang Y."/>
            <person name="Wang S."/>
            <person name="Sekimoto S."/>
            <person name="Aerts A.L."/>
            <person name="Choi C."/>
            <person name="Clum A."/>
            <person name="LaButti K.M."/>
            <person name="Lindquist E.A."/>
            <person name="Yee Ngan C."/>
            <person name="Ohm R.A."/>
            <person name="Salamov A.A."/>
            <person name="Grigoriev I.V."/>
            <person name="Spatafora J.W."/>
            <person name="Berbee M.L."/>
        </authorList>
    </citation>
    <scope>NUCLEOTIDE SEQUENCE [LARGE SCALE GENOMIC DNA]</scope>
    <source>
        <strain evidence="6 7">NRRL 28638</strain>
    </source>
</reference>
<dbReference type="InterPro" id="IPR001254">
    <property type="entry name" value="Trypsin_dom"/>
</dbReference>
<dbReference type="PROSITE" id="PS00135">
    <property type="entry name" value="TRYPSIN_SER"/>
    <property type="match status" value="1"/>
</dbReference>
<protein>
    <submittedName>
        <fullName evidence="6">Trypsin-like serine protease</fullName>
    </submittedName>
</protein>
<dbReference type="PROSITE" id="PS50240">
    <property type="entry name" value="TRYPSIN_DOM"/>
    <property type="match status" value="1"/>
</dbReference>
<evidence type="ECO:0000256" key="4">
    <source>
        <dbReference type="ARBA" id="ARBA00022801"/>
    </source>
</evidence>
<dbReference type="InterPro" id="IPR009003">
    <property type="entry name" value="Peptidase_S1_PA"/>
</dbReference>
<dbReference type="Gene3D" id="2.40.10.10">
    <property type="entry name" value="Trypsin-like serine proteases"/>
    <property type="match status" value="1"/>
</dbReference>
<dbReference type="InterPro" id="IPR043504">
    <property type="entry name" value="Peptidase_S1_PA_chymotrypsin"/>
</dbReference>
<sequence length="112" mass="12408">MQVTALGWGRSQNLGDSHPILQELPIPVYKNEDCIENYQEGPPPYTINPELQICAGFEEGGKDTCSGDSGGPLFAYIKDKPTLIGVVSYGTSICAQPRKPGVRYYKLYIYIY</sequence>
<feature type="domain" description="Peptidase S1" evidence="5">
    <location>
        <begin position="1"/>
        <end position="112"/>
    </location>
</feature>
<dbReference type="Proteomes" id="UP000070444">
    <property type="component" value="Unassembled WGS sequence"/>
</dbReference>
<keyword evidence="3 6" id="KW-0645">Protease</keyword>
<evidence type="ECO:0000313" key="6">
    <source>
        <dbReference type="EMBL" id="KXN68345.1"/>
    </source>
</evidence>
<keyword evidence="2" id="KW-0964">Secreted</keyword>
<dbReference type="AlphaFoldDB" id="A0A137NZW5"/>
<evidence type="ECO:0000259" key="5">
    <source>
        <dbReference type="PROSITE" id="PS50240"/>
    </source>
</evidence>
<keyword evidence="4" id="KW-0378">Hydrolase</keyword>
<evidence type="ECO:0000256" key="1">
    <source>
        <dbReference type="ARBA" id="ARBA00004613"/>
    </source>
</evidence>
<dbReference type="GO" id="GO:0005615">
    <property type="term" value="C:extracellular space"/>
    <property type="evidence" value="ECO:0007669"/>
    <property type="project" value="TreeGrafter"/>
</dbReference>
<evidence type="ECO:0000256" key="2">
    <source>
        <dbReference type="ARBA" id="ARBA00022525"/>
    </source>
</evidence>
<dbReference type="InterPro" id="IPR033116">
    <property type="entry name" value="TRYPSIN_SER"/>
</dbReference>
<dbReference type="STRING" id="796925.A0A137NZW5"/>
<dbReference type="EMBL" id="KQ964581">
    <property type="protein sequence ID" value="KXN68345.1"/>
    <property type="molecule type" value="Genomic_DNA"/>
</dbReference>
<accession>A0A137NZW5</accession>
<dbReference type="SUPFAM" id="SSF50494">
    <property type="entry name" value="Trypsin-like serine proteases"/>
    <property type="match status" value="1"/>
</dbReference>
<evidence type="ECO:0000313" key="7">
    <source>
        <dbReference type="Proteomes" id="UP000070444"/>
    </source>
</evidence>
<evidence type="ECO:0000256" key="3">
    <source>
        <dbReference type="ARBA" id="ARBA00022670"/>
    </source>
</evidence>
<dbReference type="PANTHER" id="PTHR24264">
    <property type="entry name" value="TRYPSIN-RELATED"/>
    <property type="match status" value="1"/>
</dbReference>
<dbReference type="PANTHER" id="PTHR24264:SF65">
    <property type="entry name" value="SRCR DOMAIN-CONTAINING PROTEIN"/>
    <property type="match status" value="1"/>
</dbReference>
<organism evidence="6 7">
    <name type="scientific">Conidiobolus coronatus (strain ATCC 28846 / CBS 209.66 / NRRL 28638)</name>
    <name type="common">Delacroixia coronata</name>
    <dbReference type="NCBI Taxonomy" id="796925"/>
    <lineage>
        <taxon>Eukaryota</taxon>
        <taxon>Fungi</taxon>
        <taxon>Fungi incertae sedis</taxon>
        <taxon>Zoopagomycota</taxon>
        <taxon>Entomophthoromycotina</taxon>
        <taxon>Entomophthoromycetes</taxon>
        <taxon>Entomophthorales</taxon>
        <taxon>Ancylistaceae</taxon>
        <taxon>Conidiobolus</taxon>
    </lineage>
</organism>
<comment type="subcellular location">
    <subcellularLocation>
        <location evidence="1">Secreted</location>
    </subcellularLocation>
</comment>